<feature type="region of interest" description="Disordered" evidence="1">
    <location>
        <begin position="44"/>
        <end position="63"/>
    </location>
</feature>
<feature type="compositionally biased region" description="Pro residues" evidence="1">
    <location>
        <begin position="1"/>
        <end position="11"/>
    </location>
</feature>
<feature type="compositionally biased region" description="Low complexity" evidence="1">
    <location>
        <begin position="12"/>
        <end position="33"/>
    </location>
</feature>
<feature type="region of interest" description="Disordered" evidence="1">
    <location>
        <begin position="1"/>
        <end position="33"/>
    </location>
</feature>
<gene>
    <name evidence="2" type="ORF">J8A68_000919</name>
</gene>
<dbReference type="GeneID" id="73467720"/>
<dbReference type="Proteomes" id="UP000694255">
    <property type="component" value="Unassembled WGS sequence"/>
</dbReference>
<protein>
    <submittedName>
        <fullName evidence="2">Uncharacterized protein</fullName>
    </submittedName>
</protein>
<dbReference type="EMBL" id="JAGSYN010000049">
    <property type="protein sequence ID" value="KAG7665517.1"/>
    <property type="molecule type" value="Genomic_DNA"/>
</dbReference>
<dbReference type="OrthoDB" id="4076003at2759"/>
<evidence type="ECO:0000256" key="1">
    <source>
        <dbReference type="SAM" id="MobiDB-lite"/>
    </source>
</evidence>
<keyword evidence="3" id="KW-1185">Reference proteome</keyword>
<comment type="caution">
    <text evidence="2">The sequence shown here is derived from an EMBL/GenBank/DDBJ whole genome shotgun (WGS) entry which is preliminary data.</text>
</comment>
<evidence type="ECO:0000313" key="3">
    <source>
        <dbReference type="Proteomes" id="UP000694255"/>
    </source>
</evidence>
<dbReference type="RefSeq" id="XP_049265749.1">
    <property type="nucleotide sequence ID" value="XM_049410646.1"/>
</dbReference>
<feature type="region of interest" description="Disordered" evidence="1">
    <location>
        <begin position="82"/>
        <end position="168"/>
    </location>
</feature>
<feature type="region of interest" description="Disordered" evidence="1">
    <location>
        <begin position="213"/>
        <end position="235"/>
    </location>
</feature>
<feature type="compositionally biased region" description="Acidic residues" evidence="1">
    <location>
        <begin position="143"/>
        <end position="165"/>
    </location>
</feature>
<feature type="compositionally biased region" description="Low complexity" evidence="1">
    <location>
        <begin position="46"/>
        <end position="63"/>
    </location>
</feature>
<reference evidence="2 3" key="1">
    <citation type="journal article" date="2021" name="DNA Res.">
        <title>Genome analysis of Candida subhashii reveals its hybrid nature and dual mitochondrial genome conformations.</title>
        <authorList>
            <person name="Mixao V."/>
            <person name="Hegedusova E."/>
            <person name="Saus E."/>
            <person name="Pryszcz L.P."/>
            <person name="Cillingova A."/>
            <person name="Nosek J."/>
            <person name="Gabaldon T."/>
        </authorList>
    </citation>
    <scope>NUCLEOTIDE SEQUENCE [LARGE SCALE GENOMIC DNA]</scope>
    <source>
        <strain evidence="2 3">CBS 10753</strain>
    </source>
</reference>
<name>A0A8J5QLZ0_9ASCO</name>
<feature type="compositionally biased region" description="Low complexity" evidence="1">
    <location>
        <begin position="220"/>
        <end position="230"/>
    </location>
</feature>
<dbReference type="AlphaFoldDB" id="A0A8J5QLZ0"/>
<sequence>MNNSPLLPPTLSPQQSDFHQQQQQQQPYNHYQQQHILSHHTNKIKNNNNLSSLSSSSNSLNLNNSTKTIRHQQSKLDLIDDTTLTSLPLPPPPPIKRTSTSSGASSLKASSSTLSHVRRNSHDTLKSHSDKEQVELENKDVERDDDDEEEGEEEEDVEYIDEESQDPIVLVEDYIPRKSSGPHMSRQKSLADFKQRILCPDSMSEMSSIIYEDEDEDFPSSSFRSNNKRSNSSDDRQFTKFEDLEAIFGKIPGSDLLKYCDLCEKPLYEISSIINNRKKRVKRNHHEFVCGDCTENYEVFINEYDVQSNDSSSRCSSSSNNNISSNELLDDVDEASKEGRRNRLLRIFNSVSSKYDLTKGYKKSSDLIKVSNVD</sequence>
<proteinExistence type="predicted"/>
<organism evidence="2 3">
    <name type="scientific">[Candida] subhashii</name>
    <dbReference type="NCBI Taxonomy" id="561895"/>
    <lineage>
        <taxon>Eukaryota</taxon>
        <taxon>Fungi</taxon>
        <taxon>Dikarya</taxon>
        <taxon>Ascomycota</taxon>
        <taxon>Saccharomycotina</taxon>
        <taxon>Pichiomycetes</taxon>
        <taxon>Debaryomycetaceae</taxon>
        <taxon>Spathaspora</taxon>
    </lineage>
</organism>
<feature type="compositionally biased region" description="Low complexity" evidence="1">
    <location>
        <begin position="96"/>
        <end position="115"/>
    </location>
</feature>
<feature type="compositionally biased region" description="Basic and acidic residues" evidence="1">
    <location>
        <begin position="120"/>
        <end position="142"/>
    </location>
</feature>
<accession>A0A8J5QLZ0</accession>
<evidence type="ECO:0000313" key="2">
    <source>
        <dbReference type="EMBL" id="KAG7665517.1"/>
    </source>
</evidence>